<dbReference type="RefSeq" id="WP_006120775.1">
    <property type="nucleotide sequence ID" value="NZ_CP046585.1"/>
</dbReference>
<proteinExistence type="predicted"/>
<gene>
    <name evidence="3" type="ORF">RSA13_05940</name>
</gene>
<dbReference type="PANTHER" id="PTHR39586:SF1">
    <property type="entry name" value="CYTOPLASMIC PROTEIN"/>
    <property type="match status" value="1"/>
</dbReference>
<dbReference type="Proteomes" id="UP000072520">
    <property type="component" value="Unassembled WGS sequence"/>
</dbReference>
<evidence type="ECO:0000256" key="1">
    <source>
        <dbReference type="ARBA" id="ARBA00060999"/>
    </source>
</evidence>
<feature type="domain" description="YqcC-like" evidence="2">
    <location>
        <begin position="7"/>
        <end position="103"/>
    </location>
</feature>
<dbReference type="InterPro" id="IPR007384">
    <property type="entry name" value="UCP006257"/>
</dbReference>
<dbReference type="InterPro" id="IPR036814">
    <property type="entry name" value="YqcC-like_sf"/>
</dbReference>
<sequence>MTSEQFIMQRLEQLEAVMREHDLWQVDAPDEQAFASQQPFFLDTMQPLEWLQWVLIPRVQMLIRAGQALPKNFAVAPYFEMALTPVQPGRTLLLLTLQQLDALLQDDPV</sequence>
<evidence type="ECO:0000313" key="3">
    <source>
        <dbReference type="EMBL" id="KTS99331.1"/>
    </source>
</evidence>
<dbReference type="InterPro" id="IPR023376">
    <property type="entry name" value="YqcC-like_dom"/>
</dbReference>
<protein>
    <recommendedName>
        <fullName evidence="2">YqcC-like domain-containing protein</fullName>
    </recommendedName>
</protein>
<accession>A0AB34VKM8</accession>
<dbReference type="AlphaFoldDB" id="A0AB34VKM8"/>
<comment type="similarity">
    <text evidence="1">To the N-terminal of E.carotovora exoenzyme regulation regulon ORF1. The C-terminal part is colinear with YqcB.</text>
</comment>
<dbReference type="GO" id="GO:0044010">
    <property type="term" value="P:single-species biofilm formation"/>
    <property type="evidence" value="ECO:0007669"/>
    <property type="project" value="TreeGrafter"/>
</dbReference>
<dbReference type="EMBL" id="LDSI01000007">
    <property type="protein sequence ID" value="KTS99331.1"/>
    <property type="molecule type" value="Genomic_DNA"/>
</dbReference>
<dbReference type="Gene3D" id="1.20.1440.40">
    <property type="entry name" value="YqcC-like"/>
    <property type="match status" value="1"/>
</dbReference>
<dbReference type="GeneID" id="61252510"/>
<name>A0AB34VKM8_9GAMM</name>
<dbReference type="FunFam" id="1.20.1440.40:FF:000001">
    <property type="entry name" value="DUF446 domain protein"/>
    <property type="match status" value="1"/>
</dbReference>
<evidence type="ECO:0000313" key="4">
    <source>
        <dbReference type="Proteomes" id="UP000072520"/>
    </source>
</evidence>
<dbReference type="PANTHER" id="PTHR39586">
    <property type="entry name" value="CYTOPLASMIC PROTEIN-RELATED"/>
    <property type="match status" value="1"/>
</dbReference>
<dbReference type="Pfam" id="PF04287">
    <property type="entry name" value="DUF446"/>
    <property type="match status" value="1"/>
</dbReference>
<evidence type="ECO:0000259" key="2">
    <source>
        <dbReference type="Pfam" id="PF04287"/>
    </source>
</evidence>
<dbReference type="PIRSF" id="PIRSF006257">
    <property type="entry name" value="UCP006257"/>
    <property type="match status" value="1"/>
</dbReference>
<organism evidence="3 4">
    <name type="scientific">Pantoea stewartii</name>
    <dbReference type="NCBI Taxonomy" id="66269"/>
    <lineage>
        <taxon>Bacteria</taxon>
        <taxon>Pseudomonadati</taxon>
        <taxon>Pseudomonadota</taxon>
        <taxon>Gammaproteobacteria</taxon>
        <taxon>Enterobacterales</taxon>
        <taxon>Erwiniaceae</taxon>
        <taxon>Pantoea</taxon>
    </lineage>
</organism>
<dbReference type="SUPFAM" id="SSF158452">
    <property type="entry name" value="YqcC-like"/>
    <property type="match status" value="1"/>
</dbReference>
<reference evidence="3 4" key="1">
    <citation type="journal article" date="2016" name="Front. Microbiol.">
        <title>Genomic Resource of Rice Seed Associated Bacteria.</title>
        <authorList>
            <person name="Midha S."/>
            <person name="Bansal K."/>
            <person name="Sharma S."/>
            <person name="Kumar N."/>
            <person name="Patil P.P."/>
            <person name="Chaudhry V."/>
            <person name="Patil P.B."/>
        </authorList>
    </citation>
    <scope>NUCLEOTIDE SEQUENCE [LARGE SCALE GENOMIC DNA]</scope>
    <source>
        <strain evidence="3 4">RSA13</strain>
    </source>
</reference>
<comment type="caution">
    <text evidence="3">The sequence shown here is derived from an EMBL/GenBank/DDBJ whole genome shotgun (WGS) entry which is preliminary data.</text>
</comment>